<feature type="region of interest" description="Disordered" evidence="1">
    <location>
        <begin position="224"/>
        <end position="327"/>
    </location>
</feature>
<feature type="signal peptide" evidence="2">
    <location>
        <begin position="1"/>
        <end position="27"/>
    </location>
</feature>
<dbReference type="EMBL" id="JAGGNH010000001">
    <property type="protein sequence ID" value="KAJ0985622.1"/>
    <property type="molecule type" value="Genomic_DNA"/>
</dbReference>
<accession>A0A9D5HRP0</accession>
<feature type="compositionally biased region" description="Basic and acidic residues" evidence="1">
    <location>
        <begin position="237"/>
        <end position="254"/>
    </location>
</feature>
<evidence type="ECO:0000256" key="1">
    <source>
        <dbReference type="SAM" id="MobiDB-lite"/>
    </source>
</evidence>
<feature type="compositionally biased region" description="Pro residues" evidence="1">
    <location>
        <begin position="170"/>
        <end position="184"/>
    </location>
</feature>
<reference evidence="3" key="1">
    <citation type="submission" date="2021-03" db="EMBL/GenBank/DDBJ databases">
        <authorList>
            <person name="Li Z."/>
            <person name="Yang C."/>
        </authorList>
    </citation>
    <scope>NUCLEOTIDE SEQUENCE</scope>
    <source>
        <strain evidence="3">Dzin_1.0</strain>
        <tissue evidence="3">Leaf</tissue>
    </source>
</reference>
<proteinExistence type="predicted"/>
<dbReference type="PANTHER" id="PTHR33881:SF17">
    <property type="entry name" value="EGF-LIKE DOMAIN-CONTAINING PROTEIN"/>
    <property type="match status" value="1"/>
</dbReference>
<dbReference type="AlphaFoldDB" id="A0A9D5HRP0"/>
<keyword evidence="4" id="KW-1185">Reference proteome</keyword>
<dbReference type="PANTHER" id="PTHR33881">
    <property type="entry name" value="NEUROGENIC LOCUS NOTCH-LIKE PROTEIN"/>
    <property type="match status" value="1"/>
</dbReference>
<organism evidence="3 4">
    <name type="scientific">Dioscorea zingiberensis</name>
    <dbReference type="NCBI Taxonomy" id="325984"/>
    <lineage>
        <taxon>Eukaryota</taxon>
        <taxon>Viridiplantae</taxon>
        <taxon>Streptophyta</taxon>
        <taxon>Embryophyta</taxon>
        <taxon>Tracheophyta</taxon>
        <taxon>Spermatophyta</taxon>
        <taxon>Magnoliopsida</taxon>
        <taxon>Liliopsida</taxon>
        <taxon>Dioscoreales</taxon>
        <taxon>Dioscoreaceae</taxon>
        <taxon>Dioscorea</taxon>
    </lineage>
</organism>
<dbReference type="OrthoDB" id="679375at2759"/>
<sequence>MSSLNNTLSFMISLCFLFFLTVTTSTAFTPPLQSQFDSIPGDILCGVVGCGQGTCNTSVSNPPFFFDCDCYPGWTKVKIKDLVFPPCILPNCSINFNCGLPAFSPPINLNLTNPCDLIWCGDGTCEQTNRGGHACVCNNGSSNLNNSAELPCFKECALGADCVNVGLGPPPPPPALLQPPPPTPSKGSAGGKGFTTSGMKNGNDMDLDAVAKVLLAGLRALEEREREARKEKKDKRSAKLTERREVGGSSREGEEILSEAVRIEEISEQQVEEVPQEFAETATRKRRDDDEETRGSDSSQREVRKRKKIVTTRKRAQTPESSDNLERTECVIIALPVVTLPTEGEANPVEGEGGFL</sequence>
<protein>
    <submittedName>
        <fullName evidence="3">Uncharacterized protein</fullName>
    </submittedName>
</protein>
<reference evidence="3" key="2">
    <citation type="journal article" date="2022" name="Hortic Res">
        <title>The genome of Dioscorea zingiberensis sheds light on the biosynthesis, origin and evolution of the medicinally important diosgenin saponins.</title>
        <authorList>
            <person name="Li Y."/>
            <person name="Tan C."/>
            <person name="Li Z."/>
            <person name="Guo J."/>
            <person name="Li S."/>
            <person name="Chen X."/>
            <person name="Wang C."/>
            <person name="Dai X."/>
            <person name="Yang H."/>
            <person name="Song W."/>
            <person name="Hou L."/>
            <person name="Xu J."/>
            <person name="Tong Z."/>
            <person name="Xu A."/>
            <person name="Yuan X."/>
            <person name="Wang W."/>
            <person name="Yang Q."/>
            <person name="Chen L."/>
            <person name="Sun Z."/>
            <person name="Wang K."/>
            <person name="Pan B."/>
            <person name="Chen J."/>
            <person name="Bao Y."/>
            <person name="Liu F."/>
            <person name="Qi X."/>
            <person name="Gang D.R."/>
            <person name="Wen J."/>
            <person name="Li J."/>
        </authorList>
    </citation>
    <scope>NUCLEOTIDE SEQUENCE</scope>
    <source>
        <strain evidence="3">Dzin_1.0</strain>
    </source>
</reference>
<evidence type="ECO:0000313" key="4">
    <source>
        <dbReference type="Proteomes" id="UP001085076"/>
    </source>
</evidence>
<keyword evidence="2" id="KW-0732">Signal</keyword>
<name>A0A9D5HRP0_9LILI</name>
<feature type="compositionally biased region" description="Basic residues" evidence="1">
    <location>
        <begin position="303"/>
        <end position="316"/>
    </location>
</feature>
<feature type="region of interest" description="Disordered" evidence="1">
    <location>
        <begin position="170"/>
        <end position="202"/>
    </location>
</feature>
<feature type="compositionally biased region" description="Basic and acidic residues" evidence="1">
    <location>
        <begin position="282"/>
        <end position="302"/>
    </location>
</feature>
<comment type="caution">
    <text evidence="3">The sequence shown here is derived from an EMBL/GenBank/DDBJ whole genome shotgun (WGS) entry which is preliminary data.</text>
</comment>
<gene>
    <name evidence="3" type="ORF">J5N97_003978</name>
</gene>
<evidence type="ECO:0000313" key="3">
    <source>
        <dbReference type="EMBL" id="KAJ0985622.1"/>
    </source>
</evidence>
<feature type="chain" id="PRO_5038570614" evidence="2">
    <location>
        <begin position="28"/>
        <end position="356"/>
    </location>
</feature>
<feature type="compositionally biased region" description="Acidic residues" evidence="1">
    <location>
        <begin position="266"/>
        <end position="275"/>
    </location>
</feature>
<evidence type="ECO:0000256" key="2">
    <source>
        <dbReference type="SAM" id="SignalP"/>
    </source>
</evidence>
<dbReference type="Proteomes" id="UP001085076">
    <property type="component" value="Miscellaneous, Linkage group lg01"/>
</dbReference>